<comment type="subcellular location">
    <subcellularLocation>
        <location evidence="1">Nucleus</location>
    </subcellularLocation>
</comment>
<dbReference type="PANTHER" id="PTHR11945">
    <property type="entry name" value="MADS BOX PROTEIN"/>
    <property type="match status" value="1"/>
</dbReference>
<dbReference type="PANTHER" id="PTHR11945:SF776">
    <property type="entry name" value="AGAMOUS-LIKE 50-RELATED"/>
    <property type="match status" value="1"/>
</dbReference>
<keyword evidence="4" id="KW-0804">Transcription</keyword>
<dbReference type="PRINTS" id="PR00404">
    <property type="entry name" value="MADSDOMAIN"/>
</dbReference>
<keyword evidence="3" id="KW-0238">DNA-binding</keyword>
<evidence type="ECO:0000256" key="1">
    <source>
        <dbReference type="ARBA" id="ARBA00004123"/>
    </source>
</evidence>
<dbReference type="GO" id="GO:0000981">
    <property type="term" value="F:DNA-binding transcription factor activity, RNA polymerase II-specific"/>
    <property type="evidence" value="ECO:0007669"/>
    <property type="project" value="TreeGrafter"/>
</dbReference>
<evidence type="ECO:0000256" key="5">
    <source>
        <dbReference type="ARBA" id="ARBA00023242"/>
    </source>
</evidence>
<evidence type="ECO:0000256" key="3">
    <source>
        <dbReference type="ARBA" id="ARBA00023125"/>
    </source>
</evidence>
<dbReference type="InterPro" id="IPR002100">
    <property type="entry name" value="TF_MADSbox"/>
</dbReference>
<evidence type="ECO:0000256" key="2">
    <source>
        <dbReference type="ARBA" id="ARBA00023015"/>
    </source>
</evidence>
<dbReference type="Proteomes" id="UP000594263">
    <property type="component" value="Unplaced"/>
</dbReference>
<sequence length="335" mass="34247">MASSSDQVSNPPVTTSTITSLTVAVSASSPTDAVPVAPSDAMPPPPAPVAPSDAPAPPSDEAPPSSSGVKRGRGKIRMRKMEKETNRLVTFSKRKSGLFKKANELCTLCGVECALVVFSPAEKVFSFGIPSVNDVMDRYLSGNPPNPDPSQPPQPAPVQVPQNTEDGQNQGQADTLIKKLSDELSNLTDALEASRQNGLTLDKMREERKAAHWVAIPVSDMGGRQLDALKKGLSDLKGIVCSIAEQLFQASASMSSVPAPFSFQGAGPPPSGGFPGGPSNYEPDEAGPSGGFPGGPSNYGPDEAGPSGGFPGGPSDYGPNEAGPSGGASGGGFGF</sequence>
<dbReference type="GO" id="GO:0005634">
    <property type="term" value="C:nucleus"/>
    <property type="evidence" value="ECO:0007669"/>
    <property type="project" value="UniProtKB-SubCell"/>
</dbReference>
<dbReference type="InterPro" id="IPR033896">
    <property type="entry name" value="MEF2-like_N"/>
</dbReference>
<dbReference type="InterPro" id="IPR036879">
    <property type="entry name" value="TF_MADSbox_sf"/>
</dbReference>
<organism evidence="8 9">
    <name type="scientific">Kalanchoe fedtschenkoi</name>
    <name type="common">Lavender scallops</name>
    <name type="synonym">South American air plant</name>
    <dbReference type="NCBI Taxonomy" id="63787"/>
    <lineage>
        <taxon>Eukaryota</taxon>
        <taxon>Viridiplantae</taxon>
        <taxon>Streptophyta</taxon>
        <taxon>Embryophyta</taxon>
        <taxon>Tracheophyta</taxon>
        <taxon>Spermatophyta</taxon>
        <taxon>Magnoliopsida</taxon>
        <taxon>eudicotyledons</taxon>
        <taxon>Gunneridae</taxon>
        <taxon>Pentapetalae</taxon>
        <taxon>Saxifragales</taxon>
        <taxon>Crassulaceae</taxon>
        <taxon>Kalanchoe</taxon>
    </lineage>
</organism>
<keyword evidence="2" id="KW-0805">Transcription regulation</keyword>
<evidence type="ECO:0000313" key="9">
    <source>
        <dbReference type="Proteomes" id="UP000594263"/>
    </source>
</evidence>
<feature type="compositionally biased region" description="Low complexity" evidence="6">
    <location>
        <begin position="313"/>
        <end position="323"/>
    </location>
</feature>
<dbReference type="GO" id="GO:0000978">
    <property type="term" value="F:RNA polymerase II cis-regulatory region sequence-specific DNA binding"/>
    <property type="evidence" value="ECO:0007669"/>
    <property type="project" value="TreeGrafter"/>
</dbReference>
<dbReference type="Gene3D" id="3.40.1810.10">
    <property type="entry name" value="Transcription factor, MADS-box"/>
    <property type="match status" value="1"/>
</dbReference>
<proteinExistence type="predicted"/>
<dbReference type="FunFam" id="3.40.1810.10:FF:000006">
    <property type="entry name" value="Agamous-like MADS-box protein AGL62"/>
    <property type="match status" value="1"/>
</dbReference>
<feature type="compositionally biased region" description="Gly residues" evidence="6">
    <location>
        <begin position="324"/>
        <end position="335"/>
    </location>
</feature>
<dbReference type="SMART" id="SM00432">
    <property type="entry name" value="MADS"/>
    <property type="match status" value="1"/>
</dbReference>
<evidence type="ECO:0000256" key="4">
    <source>
        <dbReference type="ARBA" id="ARBA00023163"/>
    </source>
</evidence>
<dbReference type="GO" id="GO:0045944">
    <property type="term" value="P:positive regulation of transcription by RNA polymerase II"/>
    <property type="evidence" value="ECO:0007669"/>
    <property type="project" value="InterPro"/>
</dbReference>
<accession>A0A7N0TN27</accession>
<name>A0A7N0TN27_KALFE</name>
<dbReference type="GO" id="GO:0046983">
    <property type="term" value="F:protein dimerization activity"/>
    <property type="evidence" value="ECO:0007669"/>
    <property type="project" value="InterPro"/>
</dbReference>
<dbReference type="CDD" id="cd00265">
    <property type="entry name" value="MADS_MEF2_like"/>
    <property type="match status" value="1"/>
</dbReference>
<evidence type="ECO:0000313" key="8">
    <source>
        <dbReference type="EnsemblPlants" id="Kaladp0040s0284.1.v1.1.CDS.1"/>
    </source>
</evidence>
<dbReference type="OMA" id="SHGNAHE"/>
<dbReference type="Pfam" id="PF00319">
    <property type="entry name" value="SRF-TF"/>
    <property type="match status" value="1"/>
</dbReference>
<feature type="region of interest" description="Disordered" evidence="6">
    <location>
        <begin position="261"/>
        <end position="335"/>
    </location>
</feature>
<keyword evidence="9" id="KW-1185">Reference proteome</keyword>
<dbReference type="EnsemblPlants" id="Kaladp0040s0284.1.v1.1">
    <property type="protein sequence ID" value="Kaladp0040s0284.1.v1.1.CDS.1"/>
    <property type="gene ID" value="Kaladp0040s0284.v1.1"/>
</dbReference>
<evidence type="ECO:0000256" key="6">
    <source>
        <dbReference type="SAM" id="MobiDB-lite"/>
    </source>
</evidence>
<feature type="domain" description="MADS-box" evidence="7">
    <location>
        <begin position="71"/>
        <end position="131"/>
    </location>
</feature>
<keyword evidence="5" id="KW-0539">Nucleus</keyword>
<feature type="compositionally biased region" description="Pro residues" evidence="6">
    <location>
        <begin position="41"/>
        <end position="61"/>
    </location>
</feature>
<dbReference type="SUPFAM" id="SSF55455">
    <property type="entry name" value="SRF-like"/>
    <property type="match status" value="1"/>
</dbReference>
<dbReference type="AlphaFoldDB" id="A0A7N0TN27"/>
<feature type="region of interest" description="Disordered" evidence="6">
    <location>
        <begin position="138"/>
        <end position="172"/>
    </location>
</feature>
<feature type="region of interest" description="Disordered" evidence="6">
    <location>
        <begin position="25"/>
        <end position="83"/>
    </location>
</feature>
<dbReference type="PROSITE" id="PS50066">
    <property type="entry name" value="MADS_BOX_2"/>
    <property type="match status" value="1"/>
</dbReference>
<dbReference type="Gramene" id="Kaladp0040s0284.1.v1.1">
    <property type="protein sequence ID" value="Kaladp0040s0284.1.v1.1.CDS.1"/>
    <property type="gene ID" value="Kaladp0040s0284.v1.1"/>
</dbReference>
<feature type="compositionally biased region" description="Pro residues" evidence="6">
    <location>
        <begin position="144"/>
        <end position="158"/>
    </location>
</feature>
<protein>
    <recommendedName>
        <fullName evidence="7">MADS-box domain-containing protein</fullName>
    </recommendedName>
</protein>
<reference evidence="8" key="1">
    <citation type="submission" date="2021-01" db="UniProtKB">
        <authorList>
            <consortium name="EnsemblPlants"/>
        </authorList>
    </citation>
    <scope>IDENTIFICATION</scope>
</reference>
<evidence type="ECO:0000259" key="7">
    <source>
        <dbReference type="PROSITE" id="PS50066"/>
    </source>
</evidence>